<gene>
    <name evidence="7" type="ORF">KHLLAP_LOCUS5222</name>
</gene>
<evidence type="ECO:0000256" key="4">
    <source>
        <dbReference type="ARBA" id="ARBA00023136"/>
    </source>
</evidence>
<name>A0AAI8YHB0_9PEZI</name>
<dbReference type="CDD" id="cd17323">
    <property type="entry name" value="MFS_Tpo1_MDR_like"/>
    <property type="match status" value="1"/>
</dbReference>
<dbReference type="InterPro" id="IPR011701">
    <property type="entry name" value="MFS"/>
</dbReference>
<feature type="transmembrane region" description="Helical" evidence="5">
    <location>
        <begin position="463"/>
        <end position="481"/>
    </location>
</feature>
<dbReference type="InterPro" id="IPR005829">
    <property type="entry name" value="Sugar_transporter_CS"/>
</dbReference>
<feature type="transmembrane region" description="Helical" evidence="5">
    <location>
        <begin position="180"/>
        <end position="198"/>
    </location>
</feature>
<evidence type="ECO:0000256" key="3">
    <source>
        <dbReference type="ARBA" id="ARBA00022989"/>
    </source>
</evidence>
<dbReference type="Pfam" id="PF07690">
    <property type="entry name" value="MFS_1"/>
    <property type="match status" value="1"/>
</dbReference>
<feature type="transmembrane region" description="Helical" evidence="5">
    <location>
        <begin position="390"/>
        <end position="413"/>
    </location>
</feature>
<dbReference type="FunFam" id="1.20.1250.20:FF:000011">
    <property type="entry name" value="MFS multidrug transporter, putative"/>
    <property type="match status" value="1"/>
</dbReference>
<feature type="transmembrane region" description="Helical" evidence="5">
    <location>
        <begin position="324"/>
        <end position="344"/>
    </location>
</feature>
<dbReference type="GO" id="GO:0140115">
    <property type="term" value="P:export across plasma membrane"/>
    <property type="evidence" value="ECO:0007669"/>
    <property type="project" value="UniProtKB-ARBA"/>
</dbReference>
<dbReference type="Proteomes" id="UP001295740">
    <property type="component" value="Unassembled WGS sequence"/>
</dbReference>
<feature type="transmembrane region" description="Helical" evidence="5">
    <location>
        <begin position="147"/>
        <end position="168"/>
    </location>
</feature>
<evidence type="ECO:0000256" key="1">
    <source>
        <dbReference type="ARBA" id="ARBA00004141"/>
    </source>
</evidence>
<organism evidence="7 8">
    <name type="scientific">Anthostomella pinea</name>
    <dbReference type="NCBI Taxonomy" id="933095"/>
    <lineage>
        <taxon>Eukaryota</taxon>
        <taxon>Fungi</taxon>
        <taxon>Dikarya</taxon>
        <taxon>Ascomycota</taxon>
        <taxon>Pezizomycotina</taxon>
        <taxon>Sordariomycetes</taxon>
        <taxon>Xylariomycetidae</taxon>
        <taxon>Xylariales</taxon>
        <taxon>Xylariaceae</taxon>
        <taxon>Anthostomella</taxon>
    </lineage>
</organism>
<dbReference type="PANTHER" id="PTHR23502">
    <property type="entry name" value="MAJOR FACILITATOR SUPERFAMILY"/>
    <property type="match status" value="1"/>
</dbReference>
<dbReference type="Gene3D" id="1.20.1250.20">
    <property type="entry name" value="MFS general substrate transporter like domains"/>
    <property type="match status" value="1"/>
</dbReference>
<dbReference type="InterPro" id="IPR036259">
    <property type="entry name" value="MFS_trans_sf"/>
</dbReference>
<evidence type="ECO:0000256" key="2">
    <source>
        <dbReference type="ARBA" id="ARBA00022692"/>
    </source>
</evidence>
<sequence length="493" mass="53812">MERRTSLSHDVVEKQVGDVYPATHSVPAEDALLVTWDSPSDPQNPKNWPKARKWFTTILLSLGSLVTLMSGAMLAPALGDISASLHLSQAEAQLSLSIYVLAFAFGPLLLGPCSEIFGRKPVWVLSSAWYVVWNLGCGFANGKAAMIAGRLFAGLGASADFAISNPVLADCFPPDERGQSFAIASFIPLLGPALGPIVGGAITETIGWRWLFWVLSVFEGLLVILAILLLRESHAPTILRRKAKGLRKATGRVYYTEFDVARLGLGERLRIGLVRPFHLLVQEPIIQVMAVLLAYNFGVLYIVLSTFADLWIDIYHDSPALSGVRYLALVVGYTMAAQLGGRVTDRVWNHLKRKRNGEAAPEYRVPLMLPGVILIPAGLIWYGWSAEKHLHWAMTEVGAAIFGCGIIVGTQAMQAYVLDSFAEYSASAQAAAQFLRNCFAFVFPIFAPAMYTRLGYGWGNSLLAFLFLAIGVPAPVVLWKYGAKLRGMGRRGN</sequence>
<accession>A0AAI8YHB0</accession>
<dbReference type="GO" id="GO:0022857">
    <property type="term" value="F:transmembrane transporter activity"/>
    <property type="evidence" value="ECO:0007669"/>
    <property type="project" value="InterPro"/>
</dbReference>
<dbReference type="PANTHER" id="PTHR23502:SF60">
    <property type="entry name" value="MAJOR FACILITATOR SUPERFAMILY (MFS) PROFILE DOMAIN-CONTAINING PROTEIN-RELATED"/>
    <property type="match status" value="1"/>
</dbReference>
<feature type="transmembrane region" description="Helical" evidence="5">
    <location>
        <begin position="365"/>
        <end position="384"/>
    </location>
</feature>
<feature type="transmembrane region" description="Helical" evidence="5">
    <location>
        <begin position="122"/>
        <end position="141"/>
    </location>
</feature>
<dbReference type="GO" id="GO:0042908">
    <property type="term" value="P:xenobiotic transport"/>
    <property type="evidence" value="ECO:0007669"/>
    <property type="project" value="UniProtKB-ARBA"/>
</dbReference>
<dbReference type="InterPro" id="IPR020846">
    <property type="entry name" value="MFS_dom"/>
</dbReference>
<feature type="transmembrane region" description="Helical" evidence="5">
    <location>
        <begin position="434"/>
        <end position="451"/>
    </location>
</feature>
<evidence type="ECO:0000313" key="7">
    <source>
        <dbReference type="EMBL" id="CAJ2504754.1"/>
    </source>
</evidence>
<evidence type="ECO:0000313" key="8">
    <source>
        <dbReference type="Proteomes" id="UP001295740"/>
    </source>
</evidence>
<feature type="transmembrane region" description="Helical" evidence="5">
    <location>
        <begin position="285"/>
        <end position="304"/>
    </location>
</feature>
<keyword evidence="2 5" id="KW-0812">Transmembrane</keyword>
<keyword evidence="4 5" id="KW-0472">Membrane</keyword>
<dbReference type="EMBL" id="CAUWAG010000007">
    <property type="protein sequence ID" value="CAJ2504754.1"/>
    <property type="molecule type" value="Genomic_DNA"/>
</dbReference>
<dbReference type="PROSITE" id="PS00216">
    <property type="entry name" value="SUGAR_TRANSPORT_1"/>
    <property type="match status" value="1"/>
</dbReference>
<feature type="transmembrane region" description="Helical" evidence="5">
    <location>
        <begin position="90"/>
        <end position="110"/>
    </location>
</feature>
<protein>
    <submittedName>
        <fullName evidence="7">Uu.00g121480.m01.CDS01</fullName>
    </submittedName>
</protein>
<dbReference type="SUPFAM" id="SSF103473">
    <property type="entry name" value="MFS general substrate transporter"/>
    <property type="match status" value="1"/>
</dbReference>
<comment type="subcellular location">
    <subcellularLocation>
        <location evidence="1">Membrane</location>
        <topology evidence="1">Multi-pass membrane protein</topology>
    </subcellularLocation>
</comment>
<keyword evidence="3 5" id="KW-1133">Transmembrane helix</keyword>
<evidence type="ECO:0000256" key="5">
    <source>
        <dbReference type="SAM" id="Phobius"/>
    </source>
</evidence>
<evidence type="ECO:0000259" key="6">
    <source>
        <dbReference type="PROSITE" id="PS50850"/>
    </source>
</evidence>
<keyword evidence="8" id="KW-1185">Reference proteome</keyword>
<feature type="transmembrane region" description="Helical" evidence="5">
    <location>
        <begin position="54"/>
        <end position="78"/>
    </location>
</feature>
<reference evidence="7" key="1">
    <citation type="submission" date="2023-10" db="EMBL/GenBank/DDBJ databases">
        <authorList>
            <person name="Hackl T."/>
        </authorList>
    </citation>
    <scope>NUCLEOTIDE SEQUENCE</scope>
</reference>
<dbReference type="GO" id="GO:0016020">
    <property type="term" value="C:membrane"/>
    <property type="evidence" value="ECO:0007669"/>
    <property type="project" value="UniProtKB-SubCell"/>
</dbReference>
<comment type="caution">
    <text evidence="7">The sequence shown here is derived from an EMBL/GenBank/DDBJ whole genome shotgun (WGS) entry which is preliminary data.</text>
</comment>
<feature type="domain" description="Major facilitator superfamily (MFS) profile" evidence="6">
    <location>
        <begin position="56"/>
        <end position="486"/>
    </location>
</feature>
<dbReference type="AlphaFoldDB" id="A0AAI8YHB0"/>
<dbReference type="PROSITE" id="PS50850">
    <property type="entry name" value="MFS"/>
    <property type="match status" value="1"/>
</dbReference>
<proteinExistence type="predicted"/>
<feature type="transmembrane region" description="Helical" evidence="5">
    <location>
        <begin position="210"/>
        <end position="230"/>
    </location>
</feature>